<sequence>MMDMTSVVQSPIAGLVTSSPIPMEHRSSRLVPDVFKVDFKWKDTREGYEAPFAERVS</sequence>
<protein>
    <submittedName>
        <fullName evidence="1">Uncharacterized protein</fullName>
    </submittedName>
</protein>
<accession>A0AAW0G848</accession>
<gene>
    <name evidence="1" type="ORF">QCA50_008135</name>
</gene>
<dbReference type="Proteomes" id="UP001385951">
    <property type="component" value="Unassembled WGS sequence"/>
</dbReference>
<dbReference type="AlphaFoldDB" id="A0AAW0G848"/>
<keyword evidence="2" id="KW-1185">Reference proteome</keyword>
<comment type="caution">
    <text evidence="1">The sequence shown here is derived from an EMBL/GenBank/DDBJ whole genome shotgun (WGS) entry which is preliminary data.</text>
</comment>
<organism evidence="1 2">
    <name type="scientific">Cerrena zonata</name>
    <dbReference type="NCBI Taxonomy" id="2478898"/>
    <lineage>
        <taxon>Eukaryota</taxon>
        <taxon>Fungi</taxon>
        <taxon>Dikarya</taxon>
        <taxon>Basidiomycota</taxon>
        <taxon>Agaricomycotina</taxon>
        <taxon>Agaricomycetes</taxon>
        <taxon>Polyporales</taxon>
        <taxon>Cerrenaceae</taxon>
        <taxon>Cerrena</taxon>
    </lineage>
</organism>
<evidence type="ECO:0000313" key="1">
    <source>
        <dbReference type="EMBL" id="KAK7688597.1"/>
    </source>
</evidence>
<evidence type="ECO:0000313" key="2">
    <source>
        <dbReference type="Proteomes" id="UP001385951"/>
    </source>
</evidence>
<name>A0AAW0G848_9APHY</name>
<reference evidence="1 2" key="1">
    <citation type="submission" date="2022-09" db="EMBL/GenBank/DDBJ databases">
        <authorList>
            <person name="Palmer J.M."/>
        </authorList>
    </citation>
    <scope>NUCLEOTIDE SEQUENCE [LARGE SCALE GENOMIC DNA]</scope>
    <source>
        <strain evidence="1 2">DSM 7382</strain>
    </source>
</reference>
<dbReference type="EMBL" id="JASBNA010000010">
    <property type="protein sequence ID" value="KAK7688597.1"/>
    <property type="molecule type" value="Genomic_DNA"/>
</dbReference>
<proteinExistence type="predicted"/>